<evidence type="ECO:0000313" key="3">
    <source>
        <dbReference type="EMBL" id="MDZ5712198.1"/>
    </source>
</evidence>
<evidence type="ECO:0000313" key="4">
    <source>
        <dbReference type="Proteomes" id="UP001292084"/>
    </source>
</evidence>
<dbReference type="HAMAP" id="MF_00489">
    <property type="entry name" value="UPF0178"/>
    <property type="match status" value="1"/>
</dbReference>
<protein>
    <recommendedName>
        <fullName evidence="2">UPF0178 protein UFB30_08145</fullName>
    </recommendedName>
</protein>
<accession>A0ABU5KMA6</accession>
<comment type="similarity">
    <text evidence="1 2">Belongs to the UPF0178 family.</text>
</comment>
<comment type="caution">
    <text evidence="3">The sequence shown here is derived from an EMBL/GenBank/DDBJ whole genome shotgun (WGS) entry which is preliminary data.</text>
</comment>
<reference evidence="3 4" key="1">
    <citation type="submission" date="2023-12" db="EMBL/GenBank/DDBJ databases">
        <title>Jeotgalibacillus haloalkaliphilus sp. nov., a novel salt-tolerant bacteria, isolated from the estuary of the Fenhe River into the Yellow River.</title>
        <authorList>
            <person name="Li Y."/>
        </authorList>
    </citation>
    <scope>NUCLEOTIDE SEQUENCE [LARGE SCALE GENOMIC DNA]</scope>
    <source>
        <strain evidence="3 4">HH7-29</strain>
    </source>
</reference>
<dbReference type="PANTHER" id="PTHR35146:SF1">
    <property type="entry name" value="UPF0178 PROTEIN YAII"/>
    <property type="match status" value="1"/>
</dbReference>
<dbReference type="RefSeq" id="WP_322421176.1">
    <property type="nucleotide sequence ID" value="NZ_JAXQNN010000002.1"/>
</dbReference>
<dbReference type="CDD" id="cd18720">
    <property type="entry name" value="PIN_YqxD-like"/>
    <property type="match status" value="1"/>
</dbReference>
<dbReference type="Proteomes" id="UP001292084">
    <property type="component" value="Unassembled WGS sequence"/>
</dbReference>
<dbReference type="EMBL" id="JAXQNN010000002">
    <property type="protein sequence ID" value="MDZ5712198.1"/>
    <property type="molecule type" value="Genomic_DNA"/>
</dbReference>
<gene>
    <name evidence="3" type="ORF">UFB30_08145</name>
</gene>
<name>A0ABU5KMA6_9BACL</name>
<dbReference type="InterPro" id="IPR003791">
    <property type="entry name" value="UPF0178"/>
</dbReference>
<evidence type="ECO:0000256" key="2">
    <source>
        <dbReference type="HAMAP-Rule" id="MF_00489"/>
    </source>
</evidence>
<dbReference type="PANTHER" id="PTHR35146">
    <property type="entry name" value="UPF0178 PROTEIN YAII"/>
    <property type="match status" value="1"/>
</dbReference>
<dbReference type="Pfam" id="PF02639">
    <property type="entry name" value="DUF188"/>
    <property type="match status" value="1"/>
</dbReference>
<proteinExistence type="inferred from homology"/>
<keyword evidence="4" id="KW-1185">Reference proteome</keyword>
<organism evidence="3 4">
    <name type="scientific">Jeotgalibacillus haloalkalitolerans</name>
    <dbReference type="NCBI Taxonomy" id="3104292"/>
    <lineage>
        <taxon>Bacteria</taxon>
        <taxon>Bacillati</taxon>
        <taxon>Bacillota</taxon>
        <taxon>Bacilli</taxon>
        <taxon>Bacillales</taxon>
        <taxon>Caryophanaceae</taxon>
        <taxon>Jeotgalibacillus</taxon>
    </lineage>
</organism>
<sequence length="155" mass="17519">MEHNLNVSIYVDADACPGEVKNMILEYISLADITFVATYNHYSPNSDQTLWTYIDEGSEAVDLYILNRVKPGDLVITQDIGLASLVLTKGVYAISPRGKEYNQDTIETSLSFRYLYQEERKKGRFHSGPKKVSKSELDAFSARLIKFLNENAGKK</sequence>
<evidence type="ECO:0000256" key="1">
    <source>
        <dbReference type="ARBA" id="ARBA00008522"/>
    </source>
</evidence>